<sequence>MEGTNNSLVDFVSMATSNLKLALGRPMKPKRKVNHRKYLQRQLKGRSSCYSPQTTVAIQHDILPNQHGKSVNKNVQAKLSSTDHIQYTQPAVKYQPIQHWQSVKPHNAPELVNVEQVMAAVRAVPMVVNPGMKRRASEVMAPFPEPVKVAKQDHHTNKHTSCYAYNGHDNTHKNSELFEWFGPEFDDLLERWSEESSWSDGRTGSETSSAADPYSPNSDISDNGSPFEDMFYEQLMRFQATTSKPCVQKDFLHVPSKQVNSSGLEFFSPGLKEHTSAFRTHKTT</sequence>
<accession>A0A913XIB1</accession>
<evidence type="ECO:0000313" key="3">
    <source>
        <dbReference type="Proteomes" id="UP000887567"/>
    </source>
</evidence>
<dbReference type="AlphaFoldDB" id="A0A913XIB1"/>
<dbReference type="Proteomes" id="UP000887567">
    <property type="component" value="Unplaced"/>
</dbReference>
<organism evidence="2 3">
    <name type="scientific">Exaiptasia diaphana</name>
    <name type="common">Tropical sea anemone</name>
    <name type="synonym">Aiptasia pulchella</name>
    <dbReference type="NCBI Taxonomy" id="2652724"/>
    <lineage>
        <taxon>Eukaryota</taxon>
        <taxon>Metazoa</taxon>
        <taxon>Cnidaria</taxon>
        <taxon>Anthozoa</taxon>
        <taxon>Hexacorallia</taxon>
        <taxon>Actiniaria</taxon>
        <taxon>Aiptasiidae</taxon>
        <taxon>Exaiptasia</taxon>
    </lineage>
</organism>
<dbReference type="EnsemblMetazoa" id="XM_021049581.2">
    <property type="protein sequence ID" value="XP_020905240.1"/>
    <property type="gene ID" value="LOC110243469"/>
</dbReference>
<feature type="region of interest" description="Disordered" evidence="1">
    <location>
        <begin position="197"/>
        <end position="226"/>
    </location>
</feature>
<name>A0A913XIB1_EXADI</name>
<dbReference type="OrthoDB" id="5981837at2759"/>
<feature type="compositionally biased region" description="Polar residues" evidence="1">
    <location>
        <begin position="200"/>
        <end position="224"/>
    </location>
</feature>
<reference evidence="2" key="1">
    <citation type="submission" date="2022-11" db="UniProtKB">
        <authorList>
            <consortium name="EnsemblMetazoa"/>
        </authorList>
    </citation>
    <scope>IDENTIFICATION</scope>
</reference>
<dbReference type="OMA" id="ANKWNAN"/>
<keyword evidence="3" id="KW-1185">Reference proteome</keyword>
<dbReference type="GeneID" id="110243469"/>
<proteinExistence type="predicted"/>
<protein>
    <submittedName>
        <fullName evidence="2">Uncharacterized protein</fullName>
    </submittedName>
</protein>
<evidence type="ECO:0000313" key="2">
    <source>
        <dbReference type="EnsemblMetazoa" id="XP_020905240.1"/>
    </source>
</evidence>
<dbReference type="KEGG" id="epa:110243469"/>
<dbReference type="InterPro" id="IPR029359">
    <property type="entry name" value="FAM181"/>
</dbReference>
<dbReference type="RefSeq" id="XP_020905240.1">
    <property type="nucleotide sequence ID" value="XM_021049581.2"/>
</dbReference>
<dbReference type="PANTHER" id="PTHR33766">
    <property type="entry name" value="PROTEIN FAM181B"/>
    <property type="match status" value="1"/>
</dbReference>
<evidence type="ECO:0000256" key="1">
    <source>
        <dbReference type="SAM" id="MobiDB-lite"/>
    </source>
</evidence>
<dbReference type="PANTHER" id="PTHR33766:SF1">
    <property type="entry name" value="PROTEIN FAM181A"/>
    <property type="match status" value="1"/>
</dbReference>